<dbReference type="GeneID" id="10531091"/>
<dbReference type="Proteomes" id="UP000008783">
    <property type="component" value="Unassembled WGS sequence"/>
</dbReference>
<keyword evidence="2" id="KW-1185">Reference proteome</keyword>
<proteinExistence type="predicted"/>
<reference key="1">
    <citation type="submission" date="2007-01" db="EMBL/GenBank/DDBJ databases">
        <title>The Genome Sequence of Puccinia graminis f. sp. tritici Strain CRL 75-36-700-3.</title>
        <authorList>
            <consortium name="The Broad Institute Genome Sequencing Platform"/>
            <person name="Birren B."/>
            <person name="Lander E."/>
            <person name="Galagan J."/>
            <person name="Nusbaum C."/>
            <person name="Devon K."/>
            <person name="Cuomo C."/>
            <person name="Jaffe D."/>
            <person name="Butler J."/>
            <person name="Alvarez P."/>
            <person name="Gnerre S."/>
            <person name="Grabherr M."/>
            <person name="Mauceli E."/>
            <person name="Brockman W."/>
            <person name="Young S."/>
            <person name="LaButti K."/>
            <person name="Sykes S."/>
            <person name="DeCaprio D."/>
            <person name="Crawford M."/>
            <person name="Koehrsen M."/>
            <person name="Engels R."/>
            <person name="Montgomery P."/>
            <person name="Pearson M."/>
            <person name="Howarth C."/>
            <person name="Larson L."/>
            <person name="White J."/>
            <person name="Zeng Q."/>
            <person name="Kodira C."/>
            <person name="Yandava C."/>
            <person name="Alvarado L."/>
            <person name="O'Leary S."/>
            <person name="Szabo L."/>
            <person name="Dean R."/>
            <person name="Schein J."/>
        </authorList>
    </citation>
    <scope>NUCLEOTIDE SEQUENCE</scope>
    <source>
        <strain>CRL 75-36-700-3</strain>
    </source>
</reference>
<sequence>MKSCLYSRLYSIQSRVVQLPPLVGDWFTMGFYPTNAARAIPLAEQNLECAAMHSCKSWIAWVCTPVFFSCSLQLFTPKTLESPWLISVSLSLKKGQPDLFWLNHKHQKRALENPQQEDTALGSLHHPHCWSSDVTLEKEKTNVDHANLLHPTLKTQKIATLRYASAMVSVAGPPLAPAYRYRQETTFVIEYPYHYCLWLRGTSIPARKRWRAKN</sequence>
<dbReference type="InParanoid" id="E3K4V2"/>
<name>E3K4V2_PUCGT</name>
<evidence type="ECO:0000313" key="1">
    <source>
        <dbReference type="EMBL" id="EFP79267.1"/>
    </source>
</evidence>
<gene>
    <name evidence="1" type="ORF">PGTG_05588</name>
</gene>
<dbReference type="AlphaFoldDB" id="E3K4V2"/>
<organism evidence="1 2">
    <name type="scientific">Puccinia graminis f. sp. tritici (strain CRL 75-36-700-3 / race SCCL)</name>
    <name type="common">Black stem rust fungus</name>
    <dbReference type="NCBI Taxonomy" id="418459"/>
    <lineage>
        <taxon>Eukaryota</taxon>
        <taxon>Fungi</taxon>
        <taxon>Dikarya</taxon>
        <taxon>Basidiomycota</taxon>
        <taxon>Pucciniomycotina</taxon>
        <taxon>Pucciniomycetes</taxon>
        <taxon>Pucciniales</taxon>
        <taxon>Pucciniaceae</taxon>
        <taxon>Puccinia</taxon>
    </lineage>
</organism>
<dbReference type="EMBL" id="DS178272">
    <property type="protein sequence ID" value="EFP79267.1"/>
    <property type="molecule type" value="Genomic_DNA"/>
</dbReference>
<dbReference type="RefSeq" id="XP_003323686.1">
    <property type="nucleotide sequence ID" value="XM_003323638.1"/>
</dbReference>
<dbReference type="HOGENOM" id="CLU_1289499_0_0_1"/>
<dbReference type="KEGG" id="pgr:PGTG_05588"/>
<reference evidence="2" key="2">
    <citation type="journal article" date="2011" name="Proc. Natl. Acad. Sci. U.S.A.">
        <title>Obligate biotrophy features unraveled by the genomic analysis of rust fungi.</title>
        <authorList>
            <person name="Duplessis S."/>
            <person name="Cuomo C.A."/>
            <person name="Lin Y.-C."/>
            <person name="Aerts A."/>
            <person name="Tisserant E."/>
            <person name="Veneault-Fourrey C."/>
            <person name="Joly D.L."/>
            <person name="Hacquard S."/>
            <person name="Amselem J."/>
            <person name="Cantarel B.L."/>
            <person name="Chiu R."/>
            <person name="Coutinho P.M."/>
            <person name="Feau N."/>
            <person name="Field M."/>
            <person name="Frey P."/>
            <person name="Gelhaye E."/>
            <person name="Goldberg J."/>
            <person name="Grabherr M.G."/>
            <person name="Kodira C.D."/>
            <person name="Kohler A."/>
            <person name="Kuees U."/>
            <person name="Lindquist E.A."/>
            <person name="Lucas S.M."/>
            <person name="Mago R."/>
            <person name="Mauceli E."/>
            <person name="Morin E."/>
            <person name="Murat C."/>
            <person name="Pangilinan J.L."/>
            <person name="Park R."/>
            <person name="Pearson M."/>
            <person name="Quesneville H."/>
            <person name="Rouhier N."/>
            <person name="Sakthikumar S."/>
            <person name="Salamov A.A."/>
            <person name="Schmutz J."/>
            <person name="Selles B."/>
            <person name="Shapiro H."/>
            <person name="Tanguay P."/>
            <person name="Tuskan G.A."/>
            <person name="Henrissat B."/>
            <person name="Van de Peer Y."/>
            <person name="Rouze P."/>
            <person name="Ellis J.G."/>
            <person name="Dodds P.N."/>
            <person name="Schein J.E."/>
            <person name="Zhong S."/>
            <person name="Hamelin R.C."/>
            <person name="Grigoriev I.V."/>
            <person name="Szabo L.J."/>
            <person name="Martin F."/>
        </authorList>
    </citation>
    <scope>NUCLEOTIDE SEQUENCE [LARGE SCALE GENOMIC DNA]</scope>
    <source>
        <strain evidence="2">CRL 75-36-700-3 / race SCCL</strain>
    </source>
</reference>
<accession>E3K4V2</accession>
<dbReference type="VEuPathDB" id="FungiDB:PGTG_05588"/>
<evidence type="ECO:0000313" key="2">
    <source>
        <dbReference type="Proteomes" id="UP000008783"/>
    </source>
</evidence>
<protein>
    <submittedName>
        <fullName evidence="1">Uncharacterized protein</fullName>
    </submittedName>
</protein>